<sequence>MRKTNAILAGTIAVVGACALIAPSAIAATATPTPSPTGSATGLMGGSPSTWTPITVKKADKGKTIKLVKGQAFLFHGFVDKVKFKSSNPKVVVVSDAKTSGTSTSRAGGNAIAPGTAKVTATNGSTVVATYTFEVK</sequence>
<evidence type="ECO:0000313" key="2">
    <source>
        <dbReference type="EMBL" id="CAB4910675.1"/>
    </source>
</evidence>
<accession>A0A6J6ILS0</accession>
<dbReference type="EMBL" id="CAFBMO010000045">
    <property type="protein sequence ID" value="CAB4910675.1"/>
    <property type="molecule type" value="Genomic_DNA"/>
</dbReference>
<proteinExistence type="predicted"/>
<gene>
    <name evidence="1" type="ORF">UFOPK1908_01146</name>
    <name evidence="2" type="ORF">UFOPK3576_01093</name>
</gene>
<evidence type="ECO:0000313" key="1">
    <source>
        <dbReference type="EMBL" id="CAB4625511.1"/>
    </source>
</evidence>
<protein>
    <submittedName>
        <fullName evidence="1">Unannotated protein</fullName>
    </submittedName>
</protein>
<dbReference type="EMBL" id="CAEZVB010000060">
    <property type="protein sequence ID" value="CAB4625511.1"/>
    <property type="molecule type" value="Genomic_DNA"/>
</dbReference>
<reference evidence="1" key="1">
    <citation type="submission" date="2020-05" db="EMBL/GenBank/DDBJ databases">
        <authorList>
            <person name="Chiriac C."/>
            <person name="Salcher M."/>
            <person name="Ghai R."/>
            <person name="Kavagutti S V."/>
        </authorList>
    </citation>
    <scope>NUCLEOTIDE SEQUENCE</scope>
</reference>
<organism evidence="1">
    <name type="scientific">freshwater metagenome</name>
    <dbReference type="NCBI Taxonomy" id="449393"/>
    <lineage>
        <taxon>unclassified sequences</taxon>
        <taxon>metagenomes</taxon>
        <taxon>ecological metagenomes</taxon>
    </lineage>
</organism>
<name>A0A6J6ILS0_9ZZZZ</name>
<dbReference type="PROSITE" id="PS51257">
    <property type="entry name" value="PROKAR_LIPOPROTEIN"/>
    <property type="match status" value="1"/>
</dbReference>
<dbReference type="AlphaFoldDB" id="A0A6J6ILS0"/>